<dbReference type="Proteomes" id="UP000201169">
    <property type="component" value="Chromosome"/>
</dbReference>
<evidence type="ECO:0000313" key="12">
    <source>
        <dbReference type="Proteomes" id="UP000201169"/>
    </source>
</evidence>
<evidence type="ECO:0000256" key="10">
    <source>
        <dbReference type="SAM" id="SignalP"/>
    </source>
</evidence>
<dbReference type="Gene3D" id="2.80.10.50">
    <property type="match status" value="1"/>
</dbReference>
<dbReference type="AlphaFoldDB" id="A0A222MZ89"/>
<dbReference type="GO" id="GO:0090729">
    <property type="term" value="F:toxin activity"/>
    <property type="evidence" value="ECO:0007669"/>
    <property type="project" value="UniProtKB-KW"/>
</dbReference>
<dbReference type="RefSeq" id="WP_157676354.1">
    <property type="nucleotide sequence ID" value="NZ_CP022347.1"/>
</dbReference>
<keyword evidence="9" id="KW-0449">Lipoprotein</keyword>
<dbReference type="EMBL" id="CP022347">
    <property type="protein sequence ID" value="ASQ31040.1"/>
    <property type="molecule type" value="Genomic_DNA"/>
</dbReference>
<sequence>MNFNFKILLICMITGFSLFVSQLKAIDTQDLPNFTPSFSLRSAFNGVALTVDRNQINWDLLEITDEKQIEILSKNDPFASFNLGYVQFVSLDDKDKCMAINENGNFVLKSCKEDLDKDERESVFSFIPTSTSAVQIRSMVLNANECISVVDTPSGSIFGLKPCSVQSLTFIDLRNLLLILPPFEASTLINP</sequence>
<evidence type="ECO:0000256" key="2">
    <source>
        <dbReference type="ARBA" id="ARBA00022656"/>
    </source>
</evidence>
<name>A0A222MZ89_9BACT</name>
<dbReference type="InterPro" id="IPR003558">
    <property type="entry name" value="CDtoxinA/C"/>
</dbReference>
<keyword evidence="2" id="KW-0800">Toxin</keyword>
<evidence type="ECO:0000256" key="6">
    <source>
        <dbReference type="ARBA" id="ARBA00023136"/>
    </source>
</evidence>
<organism evidence="11 12">
    <name type="scientific">Campylobacter avium LMG 24591</name>
    <dbReference type="NCBI Taxonomy" id="522484"/>
    <lineage>
        <taxon>Bacteria</taxon>
        <taxon>Pseudomonadati</taxon>
        <taxon>Campylobacterota</taxon>
        <taxon>Epsilonproteobacteria</taxon>
        <taxon>Campylobacterales</taxon>
        <taxon>Campylobacteraceae</taxon>
        <taxon>Campylobacter</taxon>
    </lineage>
</organism>
<keyword evidence="4" id="KW-0430">Lectin</keyword>
<dbReference type="KEGG" id="cavi:CAV_1423"/>
<keyword evidence="5" id="KW-0843">Virulence</keyword>
<evidence type="ECO:0000256" key="1">
    <source>
        <dbReference type="ARBA" id="ARBA00004459"/>
    </source>
</evidence>
<evidence type="ECO:0000256" key="5">
    <source>
        <dbReference type="ARBA" id="ARBA00023026"/>
    </source>
</evidence>
<evidence type="ECO:0000256" key="9">
    <source>
        <dbReference type="ARBA" id="ARBA00023288"/>
    </source>
</evidence>
<dbReference type="SUPFAM" id="SSF50370">
    <property type="entry name" value="Ricin B-like lectins"/>
    <property type="match status" value="1"/>
</dbReference>
<dbReference type="GO" id="GO:0009279">
    <property type="term" value="C:cell outer membrane"/>
    <property type="evidence" value="ECO:0007669"/>
    <property type="project" value="UniProtKB-SubCell"/>
</dbReference>
<dbReference type="PROSITE" id="PS50231">
    <property type="entry name" value="RICIN_B_LECTIN"/>
    <property type="match status" value="1"/>
</dbReference>
<evidence type="ECO:0000256" key="7">
    <source>
        <dbReference type="ARBA" id="ARBA00023139"/>
    </source>
</evidence>
<protein>
    <submittedName>
        <fullName evidence="11">Cytolethal distending toxin, subunit CdtC</fullName>
    </submittedName>
</protein>
<dbReference type="GO" id="GO:0030246">
    <property type="term" value="F:carbohydrate binding"/>
    <property type="evidence" value="ECO:0007669"/>
    <property type="project" value="UniProtKB-KW"/>
</dbReference>
<keyword evidence="6" id="KW-0472">Membrane</keyword>
<comment type="subcellular location">
    <subcellularLocation>
        <location evidence="1">Cell outer membrane</location>
        <topology evidence="1">Lipid-anchor</topology>
    </subcellularLocation>
</comment>
<keyword evidence="7" id="KW-0564">Palmitate</keyword>
<dbReference type="InterPro" id="IPR035992">
    <property type="entry name" value="Ricin_B-like_lectins"/>
</dbReference>
<keyword evidence="8" id="KW-0998">Cell outer membrane</keyword>
<dbReference type="OrthoDB" id="5322270at2"/>
<dbReference type="Pfam" id="PF03498">
    <property type="entry name" value="CDtoxinA"/>
    <property type="match status" value="1"/>
</dbReference>
<feature type="signal peptide" evidence="10">
    <location>
        <begin position="1"/>
        <end position="25"/>
    </location>
</feature>
<reference evidence="11 12" key="1">
    <citation type="submission" date="2017-07" db="EMBL/GenBank/DDBJ databases">
        <title>Analysis of two Campylobacter avium genomes and identification of a novel hippuricase gene.</title>
        <authorList>
            <person name="Miller W.G."/>
            <person name="Chapman M.H."/>
            <person name="Yee E."/>
            <person name="Revez J."/>
            <person name="Bono J.L."/>
            <person name="Rossi M."/>
        </authorList>
    </citation>
    <scope>NUCLEOTIDE SEQUENCE [LARGE SCALE GENOMIC DNA]</scope>
    <source>
        <strain evidence="11 12">LMG 24591</strain>
    </source>
</reference>
<keyword evidence="3 10" id="KW-0732">Signal</keyword>
<feature type="chain" id="PRO_5012827070" evidence="10">
    <location>
        <begin position="26"/>
        <end position="191"/>
    </location>
</feature>
<evidence type="ECO:0000256" key="3">
    <source>
        <dbReference type="ARBA" id="ARBA00022729"/>
    </source>
</evidence>
<dbReference type="CDD" id="cd23413">
    <property type="entry name" value="beta-trefoil_Ricin_CdtC"/>
    <property type="match status" value="1"/>
</dbReference>
<accession>A0A222MZ89</accession>
<gene>
    <name evidence="11" type="primary">cdtC</name>
    <name evidence="11" type="ORF">CAV_1423</name>
</gene>
<evidence type="ECO:0000256" key="8">
    <source>
        <dbReference type="ARBA" id="ARBA00023237"/>
    </source>
</evidence>
<evidence type="ECO:0000313" key="11">
    <source>
        <dbReference type="EMBL" id="ASQ31040.1"/>
    </source>
</evidence>
<keyword evidence="12" id="KW-1185">Reference proteome</keyword>
<proteinExistence type="predicted"/>
<evidence type="ECO:0000256" key="4">
    <source>
        <dbReference type="ARBA" id="ARBA00022734"/>
    </source>
</evidence>